<protein>
    <recommendedName>
        <fullName evidence="2">Outer membrane protein</fullName>
    </recommendedName>
</protein>
<dbReference type="AlphaFoldDB" id="A0A650EKY3"/>
<name>A0A650EKY3_9HELI</name>
<organism evidence="1">
    <name type="scientific">uncultured Helicobacter sp</name>
    <dbReference type="NCBI Taxonomy" id="175537"/>
    <lineage>
        <taxon>Bacteria</taxon>
        <taxon>Pseudomonadati</taxon>
        <taxon>Campylobacterota</taxon>
        <taxon>Epsilonproteobacteria</taxon>
        <taxon>Campylobacterales</taxon>
        <taxon>Helicobacteraceae</taxon>
        <taxon>Helicobacter</taxon>
        <taxon>environmental samples</taxon>
    </lineage>
</organism>
<evidence type="ECO:0008006" key="2">
    <source>
        <dbReference type="Google" id="ProtNLM"/>
    </source>
</evidence>
<proteinExistence type="predicted"/>
<dbReference type="EMBL" id="MN577568">
    <property type="protein sequence ID" value="QGT50236.1"/>
    <property type="molecule type" value="Genomic_DNA"/>
</dbReference>
<gene>
    <name evidence="1" type="ORF">Helico6505_0680</name>
</gene>
<reference evidence="1" key="1">
    <citation type="journal article" date="2020" name="J. ISSAAS">
        <title>Lactobacilli and other gastrointestinal microbiota of Peromyscus leucopus, reservoir host for agents of Lyme disease and other zoonoses in North America.</title>
        <authorList>
            <person name="Milovic A."/>
            <person name="Bassam K."/>
            <person name="Shao H."/>
            <person name="Chatzistamou I."/>
            <person name="Tufts D.M."/>
            <person name="Diuk-Wasser M."/>
            <person name="Barbour A.G."/>
        </authorList>
    </citation>
    <scope>NUCLEOTIDE SEQUENCE</scope>
    <source>
        <strain evidence="1">LL4</strain>
    </source>
</reference>
<accession>A0A650EKY3</accession>
<sequence>MYEGFFNVGYNLATQNYPLYLKLEYAYGTFAEEIQDNATALRTSLHQIGGVLHGFIHTQGKMTYEYALGYYYVFYGYHYFYPNNQDSGIRSRINDYTYALKAHIGFTYNFTERFGVFMNLKARYYDIAKSHRNATFDYPKAQNLVGMLELGLQF</sequence>
<evidence type="ECO:0000313" key="1">
    <source>
        <dbReference type="EMBL" id="QGT50236.1"/>
    </source>
</evidence>